<evidence type="ECO:0000313" key="3">
    <source>
        <dbReference type="Proteomes" id="UP000053593"/>
    </source>
</evidence>
<accession>A0A0D0C2H9</accession>
<feature type="region of interest" description="Disordered" evidence="1">
    <location>
        <begin position="871"/>
        <end position="910"/>
    </location>
</feature>
<feature type="compositionally biased region" description="Acidic residues" evidence="1">
    <location>
        <begin position="546"/>
        <end position="559"/>
    </location>
</feature>
<feature type="compositionally biased region" description="Polar residues" evidence="1">
    <location>
        <begin position="532"/>
        <end position="543"/>
    </location>
</feature>
<evidence type="ECO:0000256" key="1">
    <source>
        <dbReference type="SAM" id="MobiDB-lite"/>
    </source>
</evidence>
<protein>
    <submittedName>
        <fullName evidence="2">Uncharacterized protein</fullName>
    </submittedName>
</protein>
<dbReference type="AlphaFoldDB" id="A0A0D0C2H9"/>
<dbReference type="HOGENOM" id="CLU_021749_0_0_1"/>
<proteinExistence type="predicted"/>
<keyword evidence="3" id="KW-1185">Reference proteome</keyword>
<feature type="compositionally biased region" description="Basic and acidic residues" evidence="1">
    <location>
        <begin position="706"/>
        <end position="723"/>
    </location>
</feature>
<evidence type="ECO:0000313" key="2">
    <source>
        <dbReference type="EMBL" id="KIK52027.1"/>
    </source>
</evidence>
<feature type="region of interest" description="Disordered" evidence="1">
    <location>
        <begin position="706"/>
        <end position="729"/>
    </location>
</feature>
<dbReference type="OrthoDB" id="270318at2759"/>
<sequence length="910" mass="102620">MGLETLCDEILQLIFSSLHDPTPFTLLSKRLYDFSQDPYARAQYFLNRYGRAQAIYEALGKGKVVNEKVLDILISSGAHISRYLIQIAMHHYFHTQAHPFVKTRWVRNVKFEVFVHFLQRGAEIYGDIPREKGKDDGSLFNSFVRERSFPASMRTTSWETIKDILEKYNFFPFSLKDPVLAQFPLVLAIEPRLLPFAVANGFYMDEKYRDFVFRKMFENSSTSDRTADVIVQNVRELCRLDPQMFLSRTVAAEICMESQNNESGYSALKTLAKSGDLLFDLGTLVQDLIKLFMKSRSLTQTNTQANLRRLFADFPRCGSDPNVRLVMILTAFLPAAAGGTAGSGNGSSTANLPSLKERLEALKLEPSFSLDDMMNLFIHPLMEKYQVVFEYMKKELMIERGGDKGEATGTRRKGMNKAEIKSVVEKIAMRLLEIDCKGKLLRLLHENQDLHESVREVIVRTVLDKYGEEVKFENVPDLSSSSLSSLHTQGGSGNETGPSTTFQASLCKDRTLYVKPTDEAYFWTRDTVNPISQESTTQASNSVGGDAEEQTAMEPENDVSEGREPEVEPDLGVIGQNSLTTMIHQEELFPVRSRRRTYNPMFLNHDHLSYFPTDCLSVAQWIKSEFGSMSSVTAVYLKHAILNDSTSVLRSYLQSPYTSGSPVPITLNHFELLARVGKGASSALFEAIQKGAVFYRREEDYIDPEQDRMAMRSSKWKSDKSRADSGSFSNPQVEVVIQRSLATDFGVASSGSSSSSGIGRKRPRRSAAAAVANRSYVVPDSDDEDTEAQDAMVIDQPEEKVIPKKIDHLHLWVQHLGDLQKSEQAKFRERKRRAAAEASSVIVEKTEFLKSLSSGLRLLRKHVEEKRQTCEALIGPASDDDDEEYVYHPPRAKKRKVQPRKGSPLTTLQD</sequence>
<feature type="region of interest" description="Disordered" evidence="1">
    <location>
        <begin position="746"/>
        <end position="785"/>
    </location>
</feature>
<feature type="compositionally biased region" description="Low complexity" evidence="1">
    <location>
        <begin position="749"/>
        <end position="758"/>
    </location>
</feature>
<feature type="compositionally biased region" description="Basic residues" evidence="1">
    <location>
        <begin position="890"/>
        <end position="899"/>
    </location>
</feature>
<organism evidence="2 3">
    <name type="scientific">Collybiopsis luxurians FD-317 M1</name>
    <dbReference type="NCBI Taxonomy" id="944289"/>
    <lineage>
        <taxon>Eukaryota</taxon>
        <taxon>Fungi</taxon>
        <taxon>Dikarya</taxon>
        <taxon>Basidiomycota</taxon>
        <taxon>Agaricomycotina</taxon>
        <taxon>Agaricomycetes</taxon>
        <taxon>Agaricomycetidae</taxon>
        <taxon>Agaricales</taxon>
        <taxon>Marasmiineae</taxon>
        <taxon>Omphalotaceae</taxon>
        <taxon>Collybiopsis</taxon>
        <taxon>Collybiopsis luxurians</taxon>
    </lineage>
</organism>
<feature type="region of interest" description="Disordered" evidence="1">
    <location>
        <begin position="477"/>
        <end position="502"/>
    </location>
</feature>
<name>A0A0D0C2H9_9AGAR</name>
<dbReference type="Proteomes" id="UP000053593">
    <property type="component" value="Unassembled WGS sequence"/>
</dbReference>
<dbReference type="EMBL" id="KN834849">
    <property type="protein sequence ID" value="KIK52027.1"/>
    <property type="molecule type" value="Genomic_DNA"/>
</dbReference>
<reference evidence="2 3" key="1">
    <citation type="submission" date="2014-04" db="EMBL/GenBank/DDBJ databases">
        <title>Evolutionary Origins and Diversification of the Mycorrhizal Mutualists.</title>
        <authorList>
            <consortium name="DOE Joint Genome Institute"/>
            <consortium name="Mycorrhizal Genomics Consortium"/>
            <person name="Kohler A."/>
            <person name="Kuo A."/>
            <person name="Nagy L.G."/>
            <person name="Floudas D."/>
            <person name="Copeland A."/>
            <person name="Barry K.W."/>
            <person name="Cichocki N."/>
            <person name="Veneault-Fourrey C."/>
            <person name="LaButti K."/>
            <person name="Lindquist E.A."/>
            <person name="Lipzen A."/>
            <person name="Lundell T."/>
            <person name="Morin E."/>
            <person name="Murat C."/>
            <person name="Riley R."/>
            <person name="Ohm R."/>
            <person name="Sun H."/>
            <person name="Tunlid A."/>
            <person name="Henrissat B."/>
            <person name="Grigoriev I.V."/>
            <person name="Hibbett D.S."/>
            <person name="Martin F."/>
        </authorList>
    </citation>
    <scope>NUCLEOTIDE SEQUENCE [LARGE SCALE GENOMIC DNA]</scope>
    <source>
        <strain evidence="2 3">FD-317 M1</strain>
    </source>
</reference>
<gene>
    <name evidence="2" type="ORF">GYMLUDRAFT_50095</name>
</gene>
<feature type="region of interest" description="Disordered" evidence="1">
    <location>
        <begin position="532"/>
        <end position="569"/>
    </location>
</feature>